<dbReference type="NCBIfam" id="NF047389">
    <property type="entry name" value="ATPase_Sll1717"/>
    <property type="match status" value="1"/>
</dbReference>
<dbReference type="Proteomes" id="UP001437460">
    <property type="component" value="Unassembled WGS sequence"/>
</dbReference>
<proteinExistence type="predicted"/>
<gene>
    <name evidence="1" type="ORF">WMO41_07790</name>
</gene>
<protein>
    <submittedName>
        <fullName evidence="1">Uncharacterized protein</fullName>
    </submittedName>
</protein>
<name>A0ABV1HL68_9FIRM</name>
<dbReference type="EMBL" id="JBBMFJ010000013">
    <property type="protein sequence ID" value="MEQ2563065.1"/>
    <property type="molecule type" value="Genomic_DNA"/>
</dbReference>
<keyword evidence="2" id="KW-1185">Reference proteome</keyword>
<dbReference type="InterPro" id="IPR027417">
    <property type="entry name" value="P-loop_NTPase"/>
</dbReference>
<comment type="caution">
    <text evidence="1">The sequence shown here is derived from an EMBL/GenBank/DDBJ whole genome shotgun (WGS) entry which is preliminary data.</text>
</comment>
<reference evidence="1 2" key="1">
    <citation type="submission" date="2024-03" db="EMBL/GenBank/DDBJ databases">
        <title>Human intestinal bacterial collection.</title>
        <authorList>
            <person name="Pauvert C."/>
            <person name="Hitch T.C.A."/>
            <person name="Clavel T."/>
        </authorList>
    </citation>
    <scope>NUCLEOTIDE SEQUENCE [LARGE SCALE GENOMIC DNA]</scope>
    <source>
        <strain evidence="1 2">CLA-AP-H27</strain>
    </source>
</reference>
<dbReference type="RefSeq" id="WP_349229273.1">
    <property type="nucleotide sequence ID" value="NZ_JBBMFJ010000013.1"/>
</dbReference>
<sequence length="489" mass="56515">MDKTVLLETFEQLGGTTEYEMEDIRSFLQVKQYQELQDPTKFLIVGGRGAGKTRVFKTLVGEDGFRRVIGDGIYFNRPNYENTDVLVGYSKEDNSLPNQNVLGTFQEDKDTMAFWVGAIVLKLLAFFANDTEVCTVAEEFFSQQELELFEKKTILKSPGKWLSLYQEHPEDWENFLDEVDEILARRDRWLIMAYDQIDRISPDHDIMYSYIRTLIMYWFSVSTRWRRLKCKIFIRTDLRNSESLQFPDASKLGSRQIDLSWNTLSLYRLLIRRLANAKTEEQTREMIEYMSAVPGLVQEDSSVGYLPTEKEEIIKKFIVYLIGRYMGTSPKKGDSYSWVPNHLQDANGDLAPRSFLKCYACAAKVMLQNPKMQSTTALLTASSIQGAVQEVSADRVAELKEDFPWLENLKTVLEGETLLMSGTDFRKKMKRLLDMDTKVKPPVGTVEELMNLLMSLGIIQKNTDERINMPEIYLHGFGLRRRGGLRRPK</sequence>
<dbReference type="InterPro" id="IPR059206">
    <property type="entry name" value="Sll1717-like"/>
</dbReference>
<accession>A0ABV1HL68</accession>
<organism evidence="1 2">
    <name type="scientific">Ventrimonas faecis</name>
    <dbReference type="NCBI Taxonomy" id="3133170"/>
    <lineage>
        <taxon>Bacteria</taxon>
        <taxon>Bacillati</taxon>
        <taxon>Bacillota</taxon>
        <taxon>Clostridia</taxon>
        <taxon>Lachnospirales</taxon>
        <taxon>Lachnospiraceae</taxon>
        <taxon>Ventrimonas</taxon>
    </lineage>
</organism>
<evidence type="ECO:0000313" key="2">
    <source>
        <dbReference type="Proteomes" id="UP001437460"/>
    </source>
</evidence>
<evidence type="ECO:0000313" key="1">
    <source>
        <dbReference type="EMBL" id="MEQ2563065.1"/>
    </source>
</evidence>
<dbReference type="SUPFAM" id="SSF52540">
    <property type="entry name" value="P-loop containing nucleoside triphosphate hydrolases"/>
    <property type="match status" value="1"/>
</dbReference>